<evidence type="ECO:0000256" key="4">
    <source>
        <dbReference type="ARBA" id="ARBA00022917"/>
    </source>
</evidence>
<dbReference type="PANTHER" id="PTHR11741">
    <property type="entry name" value="ELONGATION FACTOR TS"/>
    <property type="match status" value="1"/>
</dbReference>
<evidence type="ECO:0000256" key="6">
    <source>
        <dbReference type="HAMAP-Rule" id="MF_00050"/>
    </source>
</evidence>
<proteinExistence type="inferred from homology"/>
<dbReference type="InterPro" id="IPR009060">
    <property type="entry name" value="UBA-like_sf"/>
</dbReference>
<keyword evidence="4 6" id="KW-0648">Protein biosynthesis</keyword>
<reference evidence="10 11" key="1">
    <citation type="journal article" date="2017" name="ISME J.">
        <title>Potential for microbial H2 and metal transformations associated with novel bacteria and archaea in deep terrestrial subsurface sediments.</title>
        <authorList>
            <person name="Hernsdorf A.W."/>
            <person name="Amano Y."/>
            <person name="Miyakawa K."/>
            <person name="Ise K."/>
            <person name="Suzuki Y."/>
            <person name="Anantharaman K."/>
            <person name="Probst A."/>
            <person name="Burstein D."/>
            <person name="Thomas B.C."/>
            <person name="Banfield J.F."/>
        </authorList>
    </citation>
    <scope>NUCLEOTIDE SEQUENCE [LARGE SCALE GENOMIC DNA]</scope>
    <source>
        <strain evidence="10">HGW-Actinobacteria-3</strain>
    </source>
</reference>
<feature type="region of interest" description="Involved in Mg(2+) ion dislocation from EF-Tu" evidence="6">
    <location>
        <begin position="84"/>
        <end position="87"/>
    </location>
</feature>
<protein>
    <recommendedName>
        <fullName evidence="2 6">Elongation factor Ts</fullName>
        <shortName evidence="6">EF-Ts</shortName>
    </recommendedName>
</protein>
<dbReference type="InterPro" id="IPR018101">
    <property type="entry name" value="Transl_elong_Ts_CS"/>
</dbReference>
<dbReference type="InterPro" id="IPR014039">
    <property type="entry name" value="Transl_elong_EFTs/EF1B_dimer"/>
</dbReference>
<dbReference type="Gene3D" id="1.10.8.10">
    <property type="entry name" value="DNA helicase RuvA subunit, C-terminal domain"/>
    <property type="match status" value="1"/>
</dbReference>
<dbReference type="NCBIfam" id="TIGR00116">
    <property type="entry name" value="tsf"/>
    <property type="match status" value="1"/>
</dbReference>
<dbReference type="Proteomes" id="UP000233654">
    <property type="component" value="Unassembled WGS sequence"/>
</dbReference>
<feature type="domain" description="Translation elongation factor EFTs/EF1B dimerisation" evidence="9">
    <location>
        <begin position="95"/>
        <end position="200"/>
    </location>
</feature>
<dbReference type="PROSITE" id="PS01127">
    <property type="entry name" value="EF_TS_2"/>
    <property type="match status" value="1"/>
</dbReference>
<dbReference type="EMBL" id="PHEX01000004">
    <property type="protein sequence ID" value="PKQ28822.1"/>
    <property type="molecule type" value="Genomic_DNA"/>
</dbReference>
<dbReference type="AlphaFoldDB" id="A0A2N3G875"/>
<comment type="similarity">
    <text evidence="1 6 7">Belongs to the EF-Ts family.</text>
</comment>
<keyword evidence="6" id="KW-0963">Cytoplasm</keyword>
<evidence type="ECO:0000256" key="3">
    <source>
        <dbReference type="ARBA" id="ARBA00022768"/>
    </source>
</evidence>
<evidence type="ECO:0000259" key="9">
    <source>
        <dbReference type="Pfam" id="PF00889"/>
    </source>
</evidence>
<comment type="subcellular location">
    <subcellularLocation>
        <location evidence="6 8">Cytoplasm</location>
    </subcellularLocation>
</comment>
<dbReference type="SUPFAM" id="SSF46934">
    <property type="entry name" value="UBA-like"/>
    <property type="match status" value="1"/>
</dbReference>
<evidence type="ECO:0000256" key="7">
    <source>
        <dbReference type="RuleBase" id="RU000642"/>
    </source>
</evidence>
<dbReference type="GO" id="GO:0003746">
    <property type="term" value="F:translation elongation factor activity"/>
    <property type="evidence" value="ECO:0007669"/>
    <property type="project" value="UniProtKB-UniRule"/>
</dbReference>
<comment type="caution">
    <text evidence="10">The sequence shown here is derived from an EMBL/GenBank/DDBJ whole genome shotgun (WGS) entry which is preliminary data.</text>
</comment>
<evidence type="ECO:0000313" key="11">
    <source>
        <dbReference type="Proteomes" id="UP000233654"/>
    </source>
</evidence>
<sequence>MAEGEIKAGQVKDLRARTGVGIMDCKKALAETSGDIEKAVRFLREQGLASAKKRQEKTAEQGIVESYIHLGQQIGVLVEVNCETDFVARNEEFQKLAHLVAIQIAAVNPAYLDRETVPAGVVESELAIYRARCEADGKPEKVWDRIINGMLEKFYGDVCLLEQPFVKDPSLTVGELVARSAAKMGEKIEIRRFIRYQVGENKEKAVG</sequence>
<evidence type="ECO:0000256" key="5">
    <source>
        <dbReference type="ARBA" id="ARBA00025453"/>
    </source>
</evidence>
<comment type="function">
    <text evidence="5 6 7">Associates with the EF-Tu.GDP complex and induces the exchange of GDP to GTP. It remains bound to the aminoacyl-tRNA.EF-Tu.GTP complex up to the GTP hydrolysis stage on the ribosome.</text>
</comment>
<evidence type="ECO:0000256" key="1">
    <source>
        <dbReference type="ARBA" id="ARBA00005532"/>
    </source>
</evidence>
<dbReference type="PANTHER" id="PTHR11741:SF0">
    <property type="entry name" value="ELONGATION FACTOR TS, MITOCHONDRIAL"/>
    <property type="match status" value="1"/>
</dbReference>
<dbReference type="Gene3D" id="3.30.479.20">
    <property type="entry name" value="Elongation factor Ts, dimerisation domain"/>
    <property type="match status" value="1"/>
</dbReference>
<dbReference type="HAMAP" id="MF_00050">
    <property type="entry name" value="EF_Ts"/>
    <property type="match status" value="1"/>
</dbReference>
<dbReference type="GO" id="GO:0005737">
    <property type="term" value="C:cytoplasm"/>
    <property type="evidence" value="ECO:0007669"/>
    <property type="project" value="UniProtKB-SubCell"/>
</dbReference>
<dbReference type="Pfam" id="PF00889">
    <property type="entry name" value="EF_TS"/>
    <property type="match status" value="1"/>
</dbReference>
<dbReference type="SUPFAM" id="SSF54713">
    <property type="entry name" value="Elongation factor Ts (EF-Ts), dimerisation domain"/>
    <property type="match status" value="1"/>
</dbReference>
<evidence type="ECO:0000256" key="2">
    <source>
        <dbReference type="ARBA" id="ARBA00016956"/>
    </source>
</evidence>
<dbReference type="InterPro" id="IPR001816">
    <property type="entry name" value="Transl_elong_EFTs/EF1B"/>
</dbReference>
<dbReference type="FunFam" id="1.10.8.10:FF:000001">
    <property type="entry name" value="Elongation factor Ts"/>
    <property type="match status" value="1"/>
</dbReference>
<gene>
    <name evidence="6 10" type="primary">tsf</name>
    <name evidence="10" type="ORF">CVT63_00695</name>
</gene>
<evidence type="ECO:0000256" key="8">
    <source>
        <dbReference type="RuleBase" id="RU000643"/>
    </source>
</evidence>
<dbReference type="PROSITE" id="PS01126">
    <property type="entry name" value="EF_TS_1"/>
    <property type="match status" value="1"/>
</dbReference>
<organism evidence="10 11">
    <name type="scientific">Candidatus Anoxymicrobium japonicum</name>
    <dbReference type="NCBI Taxonomy" id="2013648"/>
    <lineage>
        <taxon>Bacteria</taxon>
        <taxon>Bacillati</taxon>
        <taxon>Actinomycetota</taxon>
        <taxon>Candidatus Geothermincolia</taxon>
        <taxon>Candidatus Geothermincolales</taxon>
        <taxon>Candidatus Anoxymicrobiaceae</taxon>
        <taxon>Candidatus Anoxymicrobium</taxon>
    </lineage>
</organism>
<dbReference type="Gene3D" id="1.10.286.20">
    <property type="match status" value="1"/>
</dbReference>
<dbReference type="InterPro" id="IPR036402">
    <property type="entry name" value="EF-Ts_dimer_sf"/>
</dbReference>
<name>A0A2N3G875_9ACTN</name>
<dbReference type="CDD" id="cd14275">
    <property type="entry name" value="UBA_EF-Ts"/>
    <property type="match status" value="1"/>
</dbReference>
<evidence type="ECO:0000313" key="10">
    <source>
        <dbReference type="EMBL" id="PKQ28822.1"/>
    </source>
</evidence>
<keyword evidence="3 6" id="KW-0251">Elongation factor</keyword>
<accession>A0A2N3G875</accession>